<keyword evidence="1" id="KW-0175">Coiled coil</keyword>
<evidence type="ECO:0000256" key="1">
    <source>
        <dbReference type="SAM" id="Coils"/>
    </source>
</evidence>
<feature type="compositionally biased region" description="Polar residues" evidence="2">
    <location>
        <begin position="40"/>
        <end position="54"/>
    </location>
</feature>
<feature type="coiled-coil region" evidence="1">
    <location>
        <begin position="455"/>
        <end position="496"/>
    </location>
</feature>
<reference evidence="3 4" key="1">
    <citation type="submission" date="2024-05" db="EMBL/GenBank/DDBJ databases">
        <title>A draft genome resource for the thread blight pathogen Marasmius tenuissimus strain MS-2.</title>
        <authorList>
            <person name="Yulfo-Soto G.E."/>
            <person name="Baruah I.K."/>
            <person name="Amoako-Attah I."/>
            <person name="Bukari Y."/>
            <person name="Meinhardt L.W."/>
            <person name="Bailey B.A."/>
            <person name="Cohen S.P."/>
        </authorList>
    </citation>
    <scope>NUCLEOTIDE SEQUENCE [LARGE SCALE GENOMIC DNA]</scope>
    <source>
        <strain evidence="3 4">MS-2</strain>
    </source>
</reference>
<feature type="compositionally biased region" description="Basic and acidic residues" evidence="2">
    <location>
        <begin position="596"/>
        <end position="605"/>
    </location>
</feature>
<evidence type="ECO:0000313" key="3">
    <source>
        <dbReference type="EMBL" id="KAL0064493.1"/>
    </source>
</evidence>
<evidence type="ECO:0000313" key="4">
    <source>
        <dbReference type="Proteomes" id="UP001437256"/>
    </source>
</evidence>
<sequence length="605" mass="67470">MSQFAHAAEDDTMYHSVYRDDEDVQSLSFFVIQDRPVDQDNASSDNSFESSWTGISDDEDIEAETSSPSEGNLSAGDLPLKEGEIRAIPDKVDAEEDNSHCSCGSQAGGDEEKDHGGVEFLELVLALDDLPDVQHTEAIVGPEPLEAEPANLTSISTSLAALDAKIDAILSSITPPTQAQPDPRIKTLEKQLDSVQGLLANQKNFVSELELELGDALRDVEERDNAIKEHNNTISVMNDDQREREAQIQDMESKLAKANELLANEEKKRKDVEEKLKKGCHAKRKSDARDGGVQASLVKSSTDVQAQAGAGVDVSNVSAEAMREHETQLGLKDARIDELEHHLEEVKADLQASHDGMDRLRVKLEAQDAEADALEEQMRALETENELLRHKKDLLENEVTQLEGLLDHAVKRRDDLGAESREHRQATLGCRKEVEQLKSALEMKSEGITTLRKQASSLQNVFQQQEITIAELTQNAEDHKAETQALRIQLERSTSQLTDSQKMFKLSKKAQQKNFDAQIDSMNQTLAAEKARSQEIADLEKATREVLELKEESCRKAFEELRRVRRSGSGEALKQEKETRSKYHNQRGGQGGHGLWQDKTHKSYK</sequence>
<feature type="region of interest" description="Disordered" evidence="2">
    <location>
        <begin position="565"/>
        <end position="605"/>
    </location>
</feature>
<feature type="region of interest" description="Disordered" evidence="2">
    <location>
        <begin position="274"/>
        <end position="293"/>
    </location>
</feature>
<feature type="region of interest" description="Disordered" evidence="2">
    <location>
        <begin position="35"/>
        <end position="115"/>
    </location>
</feature>
<feature type="coiled-coil region" evidence="1">
    <location>
        <begin position="357"/>
        <end position="412"/>
    </location>
</feature>
<name>A0ABR2ZSV4_9AGAR</name>
<proteinExistence type="predicted"/>
<comment type="caution">
    <text evidence="3">The sequence shown here is derived from an EMBL/GenBank/DDBJ whole genome shotgun (WGS) entry which is preliminary data.</text>
</comment>
<feature type="compositionally biased region" description="Basic and acidic residues" evidence="2">
    <location>
        <begin position="79"/>
        <end position="92"/>
    </location>
</feature>
<dbReference type="EMBL" id="JBBXMP010000061">
    <property type="protein sequence ID" value="KAL0064493.1"/>
    <property type="molecule type" value="Genomic_DNA"/>
</dbReference>
<evidence type="ECO:0000256" key="2">
    <source>
        <dbReference type="SAM" id="MobiDB-lite"/>
    </source>
</evidence>
<dbReference type="Gene3D" id="1.10.287.1490">
    <property type="match status" value="1"/>
</dbReference>
<dbReference type="Proteomes" id="UP001437256">
    <property type="component" value="Unassembled WGS sequence"/>
</dbReference>
<accession>A0ABR2ZSV4</accession>
<gene>
    <name evidence="3" type="ORF">AAF712_008550</name>
</gene>
<protein>
    <submittedName>
        <fullName evidence="3">Uncharacterized protein</fullName>
    </submittedName>
</protein>
<keyword evidence="4" id="KW-1185">Reference proteome</keyword>
<organism evidence="3 4">
    <name type="scientific">Marasmius tenuissimus</name>
    <dbReference type="NCBI Taxonomy" id="585030"/>
    <lineage>
        <taxon>Eukaryota</taxon>
        <taxon>Fungi</taxon>
        <taxon>Dikarya</taxon>
        <taxon>Basidiomycota</taxon>
        <taxon>Agaricomycotina</taxon>
        <taxon>Agaricomycetes</taxon>
        <taxon>Agaricomycetidae</taxon>
        <taxon>Agaricales</taxon>
        <taxon>Marasmiineae</taxon>
        <taxon>Marasmiaceae</taxon>
        <taxon>Marasmius</taxon>
    </lineage>
</organism>